<sequence>MVSTRLGKSGRHSLVSERYLASLLHFTSHRLCKCPRLLHPVMIIAGNSCPHKENVGYRDG</sequence>
<reference evidence="1" key="1">
    <citation type="submission" date="2023-07" db="EMBL/GenBank/DDBJ databases">
        <title>draft genome sequence of fig (Ficus carica).</title>
        <authorList>
            <person name="Takahashi T."/>
            <person name="Nishimura K."/>
        </authorList>
    </citation>
    <scope>NUCLEOTIDE SEQUENCE</scope>
</reference>
<comment type="caution">
    <text evidence="1">The sequence shown here is derived from an EMBL/GenBank/DDBJ whole genome shotgun (WGS) entry which is preliminary data.</text>
</comment>
<organism evidence="1 2">
    <name type="scientific">Ficus carica</name>
    <name type="common">Common fig</name>
    <dbReference type="NCBI Taxonomy" id="3494"/>
    <lineage>
        <taxon>Eukaryota</taxon>
        <taxon>Viridiplantae</taxon>
        <taxon>Streptophyta</taxon>
        <taxon>Embryophyta</taxon>
        <taxon>Tracheophyta</taxon>
        <taxon>Spermatophyta</taxon>
        <taxon>Magnoliopsida</taxon>
        <taxon>eudicotyledons</taxon>
        <taxon>Gunneridae</taxon>
        <taxon>Pentapetalae</taxon>
        <taxon>rosids</taxon>
        <taxon>fabids</taxon>
        <taxon>Rosales</taxon>
        <taxon>Moraceae</taxon>
        <taxon>Ficeae</taxon>
        <taxon>Ficus</taxon>
    </lineage>
</organism>
<dbReference type="AlphaFoldDB" id="A0AA88D702"/>
<accession>A0AA88D702</accession>
<keyword evidence="2" id="KW-1185">Reference proteome</keyword>
<name>A0AA88D702_FICCA</name>
<gene>
    <name evidence="1" type="ORF">TIFTF001_041253</name>
</gene>
<dbReference type="Proteomes" id="UP001187192">
    <property type="component" value="Unassembled WGS sequence"/>
</dbReference>
<proteinExistence type="predicted"/>
<evidence type="ECO:0000313" key="2">
    <source>
        <dbReference type="Proteomes" id="UP001187192"/>
    </source>
</evidence>
<evidence type="ECO:0000313" key="1">
    <source>
        <dbReference type="EMBL" id="GMN28959.1"/>
    </source>
</evidence>
<dbReference type="EMBL" id="BTGU01001764">
    <property type="protein sequence ID" value="GMN28959.1"/>
    <property type="molecule type" value="Genomic_DNA"/>
</dbReference>
<protein>
    <submittedName>
        <fullName evidence="1">Uncharacterized protein</fullName>
    </submittedName>
</protein>